<comment type="caution">
    <text evidence="1">The sequence shown here is derived from an EMBL/GenBank/DDBJ whole genome shotgun (WGS) entry which is preliminary data.</text>
</comment>
<evidence type="ECO:0008006" key="3">
    <source>
        <dbReference type="Google" id="ProtNLM"/>
    </source>
</evidence>
<dbReference type="EMBL" id="JABEZX010000004">
    <property type="protein sequence ID" value="MBA0553314.1"/>
    <property type="molecule type" value="Genomic_DNA"/>
</dbReference>
<feature type="non-terminal residue" evidence="1">
    <location>
        <position position="1"/>
    </location>
</feature>
<dbReference type="AlphaFoldDB" id="A0A7J8LLH5"/>
<name>A0A7J8LLH5_9ROSI</name>
<gene>
    <name evidence="1" type="ORF">Golob_012504</name>
</gene>
<dbReference type="Proteomes" id="UP000593572">
    <property type="component" value="Unassembled WGS sequence"/>
</dbReference>
<proteinExistence type="predicted"/>
<evidence type="ECO:0000313" key="1">
    <source>
        <dbReference type="EMBL" id="MBA0553314.1"/>
    </source>
</evidence>
<accession>A0A7J8LLH5</accession>
<sequence length="64" mass="7248">MTGILDDMTFIQKRGYNKVVIHMDSLEVVKALHDIYSADSSSTLMAIERSTDVQVFEDTPEELL</sequence>
<evidence type="ECO:0000313" key="2">
    <source>
        <dbReference type="Proteomes" id="UP000593572"/>
    </source>
</evidence>
<organism evidence="1 2">
    <name type="scientific">Gossypium lobatum</name>
    <dbReference type="NCBI Taxonomy" id="34289"/>
    <lineage>
        <taxon>Eukaryota</taxon>
        <taxon>Viridiplantae</taxon>
        <taxon>Streptophyta</taxon>
        <taxon>Embryophyta</taxon>
        <taxon>Tracheophyta</taxon>
        <taxon>Spermatophyta</taxon>
        <taxon>Magnoliopsida</taxon>
        <taxon>eudicotyledons</taxon>
        <taxon>Gunneridae</taxon>
        <taxon>Pentapetalae</taxon>
        <taxon>rosids</taxon>
        <taxon>malvids</taxon>
        <taxon>Malvales</taxon>
        <taxon>Malvaceae</taxon>
        <taxon>Malvoideae</taxon>
        <taxon>Gossypium</taxon>
    </lineage>
</organism>
<reference evidence="1 2" key="1">
    <citation type="journal article" date="2019" name="Genome Biol. Evol.">
        <title>Insights into the evolution of the New World diploid cottons (Gossypium, subgenus Houzingenia) based on genome sequencing.</title>
        <authorList>
            <person name="Grover C.E."/>
            <person name="Arick M.A. 2nd"/>
            <person name="Thrash A."/>
            <person name="Conover J.L."/>
            <person name="Sanders W.S."/>
            <person name="Peterson D.G."/>
            <person name="Frelichowski J.E."/>
            <person name="Scheffler J.A."/>
            <person name="Scheffler B.E."/>
            <person name="Wendel J.F."/>
        </authorList>
    </citation>
    <scope>NUCLEOTIDE SEQUENCE [LARGE SCALE GENOMIC DNA]</scope>
    <source>
        <strain evidence="1">157</strain>
        <tissue evidence="1">Leaf</tissue>
    </source>
</reference>
<protein>
    <recommendedName>
        <fullName evidence="3">RNase H type-1 domain-containing protein</fullName>
    </recommendedName>
</protein>
<keyword evidence="2" id="KW-1185">Reference proteome</keyword>